<evidence type="ECO:0000259" key="5">
    <source>
        <dbReference type="PROSITE" id="PS50280"/>
    </source>
</evidence>
<dbReference type="EMBL" id="FJUX01000034">
    <property type="protein sequence ID" value="CZS97963.1"/>
    <property type="molecule type" value="Genomic_DNA"/>
</dbReference>
<dbReference type="Proteomes" id="UP000178912">
    <property type="component" value="Unassembled WGS sequence"/>
</dbReference>
<dbReference type="Pfam" id="PF00856">
    <property type="entry name" value="SET"/>
    <property type="match status" value="1"/>
</dbReference>
<evidence type="ECO:0000256" key="1">
    <source>
        <dbReference type="ARBA" id="ARBA00022723"/>
    </source>
</evidence>
<proteinExistence type="predicted"/>
<dbReference type="PROSITE" id="PS50865">
    <property type="entry name" value="ZF_MYND_2"/>
    <property type="match status" value="1"/>
</dbReference>
<dbReference type="PROSITE" id="PS50280">
    <property type="entry name" value="SET"/>
    <property type="match status" value="1"/>
</dbReference>
<feature type="domain" description="SET" evidence="5">
    <location>
        <begin position="234"/>
        <end position="525"/>
    </location>
</feature>
<evidence type="ECO:0000259" key="6">
    <source>
        <dbReference type="PROSITE" id="PS50865"/>
    </source>
</evidence>
<reference evidence="8" key="1">
    <citation type="submission" date="2016-03" db="EMBL/GenBank/DDBJ databases">
        <authorList>
            <person name="Guldener U."/>
        </authorList>
    </citation>
    <scope>NUCLEOTIDE SEQUENCE [LARGE SCALE GENOMIC DNA]</scope>
    <source>
        <strain evidence="8">04CH-RAC-A.6.1</strain>
    </source>
</reference>
<dbReference type="PANTHER" id="PTHR12197:SF251">
    <property type="entry name" value="EG:BACR7C10.4 PROTEIN"/>
    <property type="match status" value="1"/>
</dbReference>
<dbReference type="InterPro" id="IPR046341">
    <property type="entry name" value="SET_dom_sf"/>
</dbReference>
<dbReference type="CDD" id="cd20071">
    <property type="entry name" value="SET_SMYD"/>
    <property type="match status" value="1"/>
</dbReference>
<dbReference type="InterPro" id="IPR050869">
    <property type="entry name" value="H3K4_H4K5_MeTrfase"/>
</dbReference>
<keyword evidence="8" id="KW-1185">Reference proteome</keyword>
<name>A0A1E1KIU6_9HELO</name>
<keyword evidence="3" id="KW-0862">Zinc</keyword>
<evidence type="ECO:0000256" key="2">
    <source>
        <dbReference type="ARBA" id="ARBA00022771"/>
    </source>
</evidence>
<keyword evidence="2 4" id="KW-0863">Zinc-finger</keyword>
<dbReference type="PANTHER" id="PTHR12197">
    <property type="entry name" value="HISTONE-LYSINE N-METHYLTRANSFERASE SMYD"/>
    <property type="match status" value="1"/>
</dbReference>
<dbReference type="InterPro" id="IPR001214">
    <property type="entry name" value="SET_dom"/>
</dbReference>
<dbReference type="GO" id="GO:0005634">
    <property type="term" value="C:nucleus"/>
    <property type="evidence" value="ECO:0007669"/>
    <property type="project" value="TreeGrafter"/>
</dbReference>
<gene>
    <name evidence="7" type="ORF">RAG0_06847</name>
</gene>
<dbReference type="SUPFAM" id="SSF82199">
    <property type="entry name" value="SET domain"/>
    <property type="match status" value="1"/>
</dbReference>
<dbReference type="AlphaFoldDB" id="A0A1E1KIU6"/>
<evidence type="ECO:0000256" key="3">
    <source>
        <dbReference type="ARBA" id="ARBA00022833"/>
    </source>
</evidence>
<evidence type="ECO:0000313" key="7">
    <source>
        <dbReference type="EMBL" id="CZS97963.1"/>
    </source>
</evidence>
<evidence type="ECO:0000256" key="4">
    <source>
        <dbReference type="PROSITE-ProRule" id="PRU00134"/>
    </source>
</evidence>
<protein>
    <submittedName>
        <fullName evidence="7">Uncharacterized protein</fullName>
    </submittedName>
</protein>
<dbReference type="InterPro" id="IPR002893">
    <property type="entry name" value="Znf_MYND"/>
</dbReference>
<dbReference type="Gene3D" id="2.170.270.10">
    <property type="entry name" value="SET domain"/>
    <property type="match status" value="1"/>
</dbReference>
<evidence type="ECO:0000313" key="8">
    <source>
        <dbReference type="Proteomes" id="UP000178912"/>
    </source>
</evidence>
<feature type="domain" description="MYND-type" evidence="6">
    <location>
        <begin position="288"/>
        <end position="329"/>
    </location>
</feature>
<dbReference type="GO" id="GO:0008270">
    <property type="term" value="F:zinc ion binding"/>
    <property type="evidence" value="ECO:0007669"/>
    <property type="project" value="UniProtKB-KW"/>
</dbReference>
<dbReference type="OrthoDB" id="438641at2759"/>
<keyword evidence="1" id="KW-0479">Metal-binding</keyword>
<accession>A0A1E1KIU6</accession>
<organism evidence="7 8">
    <name type="scientific">Rhynchosporium agropyri</name>
    <dbReference type="NCBI Taxonomy" id="914238"/>
    <lineage>
        <taxon>Eukaryota</taxon>
        <taxon>Fungi</taxon>
        <taxon>Dikarya</taxon>
        <taxon>Ascomycota</taxon>
        <taxon>Pezizomycotina</taxon>
        <taxon>Leotiomycetes</taxon>
        <taxon>Helotiales</taxon>
        <taxon>Ploettnerulaceae</taxon>
        <taxon>Rhynchosporium</taxon>
    </lineage>
</organism>
<sequence length="558" mass="62205">MDRLWDHKLWKPSSTPLINSGGRLPKKAIEDLQNFLITTTKNIGNIPYLHAYWQQRSVYLMQLGYPELAAADAYKSVLLCNAGLDSASSLGDAVRFITAMHSTLVDDVIWGLDEKVAPKMINGILRIARKASYSILIDSMMELGAFPEVIKTCTEVSTLYPLYSSEFETVRVAAQSAFNNLARMLTHLPFHEQKILLSFGRYCVRNYPWLPVDYRTRSRDSIQVANQNLKQVSDCLELRPSFIGGKVSNTSAGSCYGVFATKKISKGQTIISETHPFAVSLEQPKTHCGNCFTDLATCGTIRSLACCSIYLYCREKCETSAWGYHKSICGKDFSEIIDNAHKAYGGKDEGEGYPMGKTALSHFTGWADKVGKSELKDFQIAFPDHSPVFLARFLALIIQDGCDPLDHSSIAPLVAHNDTSNMTWSLNGMVSGPMTALQILGVDIFADTRFDTWVLLTMWSRIRNNCMEADIAVPNKSLSPSYSWFNHSCAPNAERIAARSGSACDMEMKALKTIKKGEEIFVTYISTDILALKKTERHAALRAWFGSACKCQRCLRER</sequence>